<dbReference type="AlphaFoldDB" id="A0A6U2NBT5"/>
<evidence type="ECO:0000313" key="2">
    <source>
        <dbReference type="EMBL" id="CAD9572317.1"/>
    </source>
</evidence>
<protein>
    <submittedName>
        <fullName evidence="2">Uncharacterized protein</fullName>
    </submittedName>
</protein>
<gene>
    <name evidence="1" type="ORF">LDAN0321_LOCUS7811</name>
    <name evidence="2" type="ORF">LDAN0321_LOCUS7812</name>
</gene>
<proteinExistence type="predicted"/>
<evidence type="ECO:0000313" key="1">
    <source>
        <dbReference type="EMBL" id="CAD9572315.1"/>
    </source>
</evidence>
<sequence>MNPSHSSAAFFGQGRTPSFVQTLSIKRYKYFRFLVRCLCHTRMNLKRLVLPMILPHDLLDGDINIVAALSIQHMAIGHAPELTQIVIRTRYLDGRHLLFCL</sequence>
<dbReference type="EMBL" id="HBGY01012274">
    <property type="protein sequence ID" value="CAD9572315.1"/>
    <property type="molecule type" value="Transcribed_RNA"/>
</dbReference>
<name>A0A6U2NBT5_9STRA</name>
<reference evidence="2" key="1">
    <citation type="submission" date="2021-01" db="EMBL/GenBank/DDBJ databases">
        <authorList>
            <person name="Corre E."/>
            <person name="Pelletier E."/>
            <person name="Niang G."/>
            <person name="Scheremetjew M."/>
            <person name="Finn R."/>
            <person name="Kale V."/>
            <person name="Holt S."/>
            <person name="Cochrane G."/>
            <person name="Meng A."/>
            <person name="Brown T."/>
            <person name="Cohen L."/>
        </authorList>
    </citation>
    <scope>NUCLEOTIDE SEQUENCE</scope>
    <source>
        <strain evidence="2">B650</strain>
    </source>
</reference>
<dbReference type="EMBL" id="HBGY01012275">
    <property type="protein sequence ID" value="CAD9572317.1"/>
    <property type="molecule type" value="Transcribed_RNA"/>
</dbReference>
<organism evidence="2">
    <name type="scientific">Leptocylindrus danicus</name>
    <dbReference type="NCBI Taxonomy" id="163516"/>
    <lineage>
        <taxon>Eukaryota</taxon>
        <taxon>Sar</taxon>
        <taxon>Stramenopiles</taxon>
        <taxon>Ochrophyta</taxon>
        <taxon>Bacillariophyta</taxon>
        <taxon>Coscinodiscophyceae</taxon>
        <taxon>Chaetocerotophycidae</taxon>
        <taxon>Leptocylindrales</taxon>
        <taxon>Leptocylindraceae</taxon>
        <taxon>Leptocylindrus</taxon>
    </lineage>
</organism>
<accession>A0A6U2NBT5</accession>